<reference evidence="3 4" key="2">
    <citation type="submission" date="2020-03" db="EMBL/GenBank/DDBJ databases">
        <authorList>
            <person name="Ichikawa N."/>
            <person name="Kimura A."/>
            <person name="Kitahashi Y."/>
            <person name="Uohara A."/>
        </authorList>
    </citation>
    <scope>NUCLEOTIDE SEQUENCE [LARGE SCALE GENOMIC DNA]</scope>
    <source>
        <strain evidence="3 4">NBRC 108638</strain>
    </source>
</reference>
<dbReference type="Proteomes" id="UP000482960">
    <property type="component" value="Unassembled WGS sequence"/>
</dbReference>
<dbReference type="Gene3D" id="3.30.530.20">
    <property type="match status" value="1"/>
</dbReference>
<evidence type="ECO:0000313" key="3">
    <source>
        <dbReference type="EMBL" id="GFJ94320.1"/>
    </source>
</evidence>
<keyword evidence="4" id="KW-1185">Reference proteome</keyword>
<feature type="domain" description="Activator of Hsp90 ATPase homologue 1/2-like C-terminal" evidence="2">
    <location>
        <begin position="22"/>
        <end position="98"/>
    </location>
</feature>
<dbReference type="InterPro" id="IPR013538">
    <property type="entry name" value="ASHA1/2-like_C"/>
</dbReference>
<evidence type="ECO:0000313" key="4">
    <source>
        <dbReference type="Proteomes" id="UP000482960"/>
    </source>
</evidence>
<proteinExistence type="inferred from homology"/>
<evidence type="ECO:0000259" key="2">
    <source>
        <dbReference type="Pfam" id="PF08327"/>
    </source>
</evidence>
<dbReference type="SUPFAM" id="SSF55961">
    <property type="entry name" value="Bet v1-like"/>
    <property type="match status" value="1"/>
</dbReference>
<dbReference type="InterPro" id="IPR023393">
    <property type="entry name" value="START-like_dom_sf"/>
</dbReference>
<accession>A0A6V8LF84</accession>
<name>A0A6V8LF84_9ACTN</name>
<comment type="caution">
    <text evidence="3">The sequence shown here is derived from an EMBL/GenBank/DDBJ whole genome shotgun (WGS) entry which is preliminary data.</text>
</comment>
<dbReference type="Pfam" id="PF08327">
    <property type="entry name" value="AHSA1"/>
    <property type="match status" value="1"/>
</dbReference>
<comment type="similarity">
    <text evidence="1">Belongs to the AHA1 family.</text>
</comment>
<organism evidence="3 4">
    <name type="scientific">Phytohabitans rumicis</name>
    <dbReference type="NCBI Taxonomy" id="1076125"/>
    <lineage>
        <taxon>Bacteria</taxon>
        <taxon>Bacillati</taxon>
        <taxon>Actinomycetota</taxon>
        <taxon>Actinomycetes</taxon>
        <taxon>Micromonosporales</taxon>
        <taxon>Micromonosporaceae</taxon>
    </lineage>
</organism>
<reference evidence="3 4" key="1">
    <citation type="submission" date="2020-03" db="EMBL/GenBank/DDBJ databases">
        <title>Whole genome shotgun sequence of Phytohabitans rumicis NBRC 108638.</title>
        <authorList>
            <person name="Komaki H."/>
            <person name="Tamura T."/>
        </authorList>
    </citation>
    <scope>NUCLEOTIDE SEQUENCE [LARGE SCALE GENOMIC DNA]</scope>
    <source>
        <strain evidence="3 4">NBRC 108638</strain>
    </source>
</reference>
<dbReference type="EMBL" id="BLPG01000001">
    <property type="protein sequence ID" value="GFJ94320.1"/>
    <property type="molecule type" value="Genomic_DNA"/>
</dbReference>
<sequence>MTGSLTVTTPSDREIVLRRDFDAPRPLVYAAFTTPDLLTRWYGARGWHLVDCEIDLRVGGAWRFVSQGPGGARMGQSGVYRVVDPPERLVYTEMFDDQSYPGSR</sequence>
<gene>
    <name evidence="3" type="ORF">Prum_079620</name>
</gene>
<dbReference type="AlphaFoldDB" id="A0A6V8LF84"/>
<evidence type="ECO:0000256" key="1">
    <source>
        <dbReference type="ARBA" id="ARBA00006817"/>
    </source>
</evidence>
<protein>
    <recommendedName>
        <fullName evidence="2">Activator of Hsp90 ATPase homologue 1/2-like C-terminal domain-containing protein</fullName>
    </recommendedName>
</protein>